<dbReference type="EMBL" id="AP012303">
    <property type="protein sequence ID" value="BAL21853.1"/>
    <property type="molecule type" value="Genomic_DNA"/>
</dbReference>
<dbReference type="PANTHER" id="PTHR21197:SF0">
    <property type="entry name" value="UDP-GALACTOPYRANOSE MUTASE"/>
    <property type="match status" value="1"/>
</dbReference>
<dbReference type="GeneID" id="66609073"/>
<reference evidence="8" key="1">
    <citation type="journal article" date="2012" name="J. Bacteriol.">
        <title>Complete genome sequence of Mycoplasma pneumoniae type 2a strain 309, isolated in Japan.</title>
        <authorList>
            <person name="Kenri T."/>
            <person name="Horino A."/>
            <person name="Matsui M."/>
            <person name="Sasaki Y."/>
            <person name="Suzuki S."/>
            <person name="Narita M."/>
            <person name="Ohya H."/>
            <person name="Okazaki N."/>
            <person name="Shibayama K."/>
        </authorList>
    </citation>
    <scope>NUCLEOTIDE SEQUENCE [LARGE SCALE GENOMIC DNA]</scope>
    <source>
        <strain evidence="8">309</strain>
    </source>
</reference>
<sequence>MTLFSFPNYVNWNKFDFIVLGAGISGIVLSHVLAQHGKSVLLLEKRNQLGGNCYDKLDETTGLLFHQYGPHIFHTDNQKVMDFIQPFFELNNYQHRVGLQLDNNLDLTLPFDFSQMRKLLDTKTASSLINFFQQHFPAEKHLTLMQLQTINFAPVQQLYQFLKTKVYGPYSVKMWGMPLEQIDPSVLGRVKISLSENSSYFPTATIQGLPKGGYTKAFTKMVDHPLIDLRLNCPANLISVNNNQLLFANQPITKPVVYCGLIDQLFGYCFGRLQYRSLHFEWKRYAVKQHQAYPVMNWPLHPTITRQVEYKQLTQEGLESNQTIVSCETPGAFREGDPRFMEPYYPLNDVSNNALFARYLKLANAIPNIHLLGRLALYQYIDMDRAIAQSLAKAEQLLQ</sequence>
<dbReference type="InterPro" id="IPR004379">
    <property type="entry name" value="UDP-GALP_mutase"/>
</dbReference>
<dbReference type="GO" id="GO:0005829">
    <property type="term" value="C:cytosol"/>
    <property type="evidence" value="ECO:0007669"/>
    <property type="project" value="TreeGrafter"/>
</dbReference>
<feature type="domain" description="UDP-galactopyranose mutase C-terminal" evidence="6">
    <location>
        <begin position="165"/>
        <end position="380"/>
    </location>
</feature>
<dbReference type="NCBIfam" id="TIGR00031">
    <property type="entry name" value="UDP-GALP_mutase"/>
    <property type="match status" value="1"/>
</dbReference>
<proteinExistence type="inferred from homology"/>
<keyword evidence="3" id="KW-0285">Flavoprotein</keyword>
<dbReference type="Pfam" id="PF13450">
    <property type="entry name" value="NAD_binding_8"/>
    <property type="match status" value="1"/>
</dbReference>
<protein>
    <submittedName>
        <fullName evidence="7">UDP-galactopyranose mutase</fullName>
    </submittedName>
</protein>
<name>A0AB33HPH4_MYCPM</name>
<evidence type="ECO:0000256" key="4">
    <source>
        <dbReference type="ARBA" id="ARBA00022827"/>
    </source>
</evidence>
<dbReference type="AlphaFoldDB" id="A0AB33HPH4"/>
<dbReference type="SUPFAM" id="SSF51971">
    <property type="entry name" value="Nucleotide-binding domain"/>
    <property type="match status" value="1"/>
</dbReference>
<evidence type="ECO:0000259" key="6">
    <source>
        <dbReference type="Pfam" id="PF03275"/>
    </source>
</evidence>
<dbReference type="RefSeq" id="WP_014325435.1">
    <property type="nucleotide sequence ID" value="NC_016807.1"/>
</dbReference>
<dbReference type="InterPro" id="IPR015899">
    <property type="entry name" value="UDP-GalPyranose_mutase_C"/>
</dbReference>
<dbReference type="Pfam" id="PF03275">
    <property type="entry name" value="GLF"/>
    <property type="match status" value="1"/>
</dbReference>
<evidence type="ECO:0000313" key="8">
    <source>
        <dbReference type="Proteomes" id="UP000007105"/>
    </source>
</evidence>
<keyword evidence="4" id="KW-0274">FAD</keyword>
<gene>
    <name evidence="7" type="primary">glf</name>
    <name evidence="7" type="ORF">MPNA2780</name>
</gene>
<dbReference type="Gene3D" id="3.40.50.720">
    <property type="entry name" value="NAD(P)-binding Rossmann-like Domain"/>
    <property type="match status" value="3"/>
</dbReference>
<comment type="similarity">
    <text evidence="2">Belongs to the UDP-galactopyranose/dTDP-fucopyranose mutase family.</text>
</comment>
<evidence type="ECO:0000256" key="5">
    <source>
        <dbReference type="ARBA" id="ARBA00023235"/>
    </source>
</evidence>
<evidence type="ECO:0000256" key="3">
    <source>
        <dbReference type="ARBA" id="ARBA00022630"/>
    </source>
</evidence>
<accession>A0AB33HPH4</accession>
<keyword evidence="5" id="KW-0413">Isomerase</keyword>
<dbReference type="GO" id="GO:0008767">
    <property type="term" value="F:UDP-galactopyranose mutase activity"/>
    <property type="evidence" value="ECO:0007669"/>
    <property type="project" value="InterPro"/>
</dbReference>
<comment type="cofactor">
    <cofactor evidence="1">
        <name>FAD</name>
        <dbReference type="ChEBI" id="CHEBI:57692"/>
    </cofactor>
</comment>
<organism evidence="7 8">
    <name type="scientific">Mycoplasmoides pneumoniae 309</name>
    <dbReference type="NCBI Taxonomy" id="1112856"/>
    <lineage>
        <taxon>Bacteria</taxon>
        <taxon>Bacillati</taxon>
        <taxon>Mycoplasmatota</taxon>
        <taxon>Mycoplasmoidales</taxon>
        <taxon>Mycoplasmoidaceae</taxon>
        <taxon>Mycoplasmoides</taxon>
    </lineage>
</organism>
<evidence type="ECO:0000256" key="2">
    <source>
        <dbReference type="ARBA" id="ARBA00009321"/>
    </source>
</evidence>
<dbReference type="KEGG" id="mpm:MPNA2780"/>
<dbReference type="SUPFAM" id="SSF54373">
    <property type="entry name" value="FAD-linked reductases, C-terminal domain"/>
    <property type="match status" value="1"/>
</dbReference>
<evidence type="ECO:0000313" key="7">
    <source>
        <dbReference type="EMBL" id="BAL21853.1"/>
    </source>
</evidence>
<dbReference type="GO" id="GO:0050660">
    <property type="term" value="F:flavin adenine dinucleotide binding"/>
    <property type="evidence" value="ECO:0007669"/>
    <property type="project" value="TreeGrafter"/>
</dbReference>
<evidence type="ECO:0000256" key="1">
    <source>
        <dbReference type="ARBA" id="ARBA00001974"/>
    </source>
</evidence>
<dbReference type="PANTHER" id="PTHR21197">
    <property type="entry name" value="UDP-GALACTOPYRANOSE MUTASE"/>
    <property type="match status" value="1"/>
</dbReference>
<dbReference type="Proteomes" id="UP000007105">
    <property type="component" value="Chromosome"/>
</dbReference>